<keyword evidence="1" id="KW-0560">Oxidoreductase</keyword>
<dbReference type="GO" id="GO:0005506">
    <property type="term" value="F:iron ion binding"/>
    <property type="evidence" value="ECO:0007669"/>
    <property type="project" value="UniProtKB-ARBA"/>
</dbReference>
<dbReference type="Pfam" id="PF05721">
    <property type="entry name" value="PhyH"/>
    <property type="match status" value="1"/>
</dbReference>
<dbReference type="OrthoDB" id="9814777at2"/>
<dbReference type="PANTHER" id="PTHR20883:SF49">
    <property type="entry name" value="PHYTANOYL-COA DIOXYGENASE"/>
    <property type="match status" value="1"/>
</dbReference>
<dbReference type="PANTHER" id="PTHR20883">
    <property type="entry name" value="PHYTANOYL-COA DIOXYGENASE DOMAIN CONTAINING 1"/>
    <property type="match status" value="1"/>
</dbReference>
<evidence type="ECO:0000313" key="1">
    <source>
        <dbReference type="EMBL" id="RFO98339.1"/>
    </source>
</evidence>
<dbReference type="SUPFAM" id="SSF51197">
    <property type="entry name" value="Clavaminate synthase-like"/>
    <property type="match status" value="1"/>
</dbReference>
<accession>A0A3E1RG50</accession>
<proteinExistence type="predicted"/>
<evidence type="ECO:0000313" key="2">
    <source>
        <dbReference type="Proteomes" id="UP000260665"/>
    </source>
</evidence>
<dbReference type="RefSeq" id="WP_117172849.1">
    <property type="nucleotide sequence ID" value="NZ_QFZK01000001.1"/>
</dbReference>
<gene>
    <name evidence="1" type="ORF">DIC66_00070</name>
</gene>
<dbReference type="Gene3D" id="2.60.120.620">
    <property type="entry name" value="q2cbj1_9rhob like domain"/>
    <property type="match status" value="1"/>
</dbReference>
<dbReference type="EMBL" id="QFZK01000001">
    <property type="protein sequence ID" value="RFO98339.1"/>
    <property type="molecule type" value="Genomic_DNA"/>
</dbReference>
<protein>
    <submittedName>
        <fullName evidence="1">Phytanoyl-CoA dioxygenase</fullName>
    </submittedName>
</protein>
<keyword evidence="1" id="KW-0223">Dioxygenase</keyword>
<sequence>MTNQPFQLPTSAVADYQRDGAVVLRGVLNAAQVEQLQQGIEHNLAHLSPLAQVASQGDDPGKFVEDFCTWQSNPDYEALMRHSALPAVAKQLMQSETVRIYHDHLLVKEPGTRQATPWHQDQPYYNVSGRQNVSLWIPVDAVSLESTLRFVAGSHAGTWYMPRTFRDNQAKWFPDGTLAELPAIDANPQQFQQLAWALQPGDAVAFHMLTLHASGGVSPQQRRRVFSARFLGDDARHAVRPWRTSPPFAGLDQRLADGAVMEDALFPLVA</sequence>
<dbReference type="GO" id="GO:0016706">
    <property type="term" value="F:2-oxoglutarate-dependent dioxygenase activity"/>
    <property type="evidence" value="ECO:0007669"/>
    <property type="project" value="UniProtKB-ARBA"/>
</dbReference>
<dbReference type="Proteomes" id="UP000260665">
    <property type="component" value="Unassembled WGS sequence"/>
</dbReference>
<name>A0A3E1RG50_9BURK</name>
<comment type="caution">
    <text evidence="1">The sequence shown here is derived from an EMBL/GenBank/DDBJ whole genome shotgun (WGS) entry which is preliminary data.</text>
</comment>
<dbReference type="AlphaFoldDB" id="A0A3E1RG50"/>
<keyword evidence="2" id="KW-1185">Reference proteome</keyword>
<dbReference type="InterPro" id="IPR008775">
    <property type="entry name" value="Phytyl_CoA_dOase-like"/>
</dbReference>
<organism evidence="1 2">
    <name type="scientific">Rhodoferax lacus</name>
    <dbReference type="NCBI Taxonomy" id="2184758"/>
    <lineage>
        <taxon>Bacteria</taxon>
        <taxon>Pseudomonadati</taxon>
        <taxon>Pseudomonadota</taxon>
        <taxon>Betaproteobacteria</taxon>
        <taxon>Burkholderiales</taxon>
        <taxon>Comamonadaceae</taxon>
        <taxon>Rhodoferax</taxon>
    </lineage>
</organism>
<reference evidence="1 2" key="1">
    <citation type="submission" date="2018-05" db="EMBL/GenBank/DDBJ databases">
        <title>Rhodoferax soyangensis sp.nov., isolated from an oligotrophic freshwater lake.</title>
        <authorList>
            <person name="Park M."/>
        </authorList>
    </citation>
    <scope>NUCLEOTIDE SEQUENCE [LARGE SCALE GENOMIC DNA]</scope>
    <source>
        <strain evidence="1 2">IMCC26218</strain>
    </source>
</reference>